<dbReference type="Gene3D" id="3.40.50.1580">
    <property type="entry name" value="Nucleoside phosphorylase domain"/>
    <property type="match status" value="1"/>
</dbReference>
<evidence type="ECO:0000313" key="2">
    <source>
        <dbReference type="EMBL" id="KAE8153266.1"/>
    </source>
</evidence>
<dbReference type="GO" id="GO:0003824">
    <property type="term" value="F:catalytic activity"/>
    <property type="evidence" value="ECO:0007669"/>
    <property type="project" value="InterPro"/>
</dbReference>
<reference evidence="2 3" key="1">
    <citation type="submission" date="2019-04" db="EMBL/GenBank/DDBJ databases">
        <title>Friends and foes A comparative genomics study of 23 Aspergillus species from section Flavi.</title>
        <authorList>
            <consortium name="DOE Joint Genome Institute"/>
            <person name="Kjaerbolling I."/>
            <person name="Vesth T."/>
            <person name="Frisvad J.C."/>
            <person name="Nybo J.L."/>
            <person name="Theobald S."/>
            <person name="Kildgaard S."/>
            <person name="Isbrandt T."/>
            <person name="Kuo A."/>
            <person name="Sato A."/>
            <person name="Lyhne E.K."/>
            <person name="Kogle M.E."/>
            <person name="Wiebenga A."/>
            <person name="Kun R.S."/>
            <person name="Lubbers R.J."/>
            <person name="Makela M.R."/>
            <person name="Barry K."/>
            <person name="Chovatia M."/>
            <person name="Clum A."/>
            <person name="Daum C."/>
            <person name="Haridas S."/>
            <person name="He G."/>
            <person name="LaButti K."/>
            <person name="Lipzen A."/>
            <person name="Mondo S."/>
            <person name="Riley R."/>
            <person name="Salamov A."/>
            <person name="Simmons B.A."/>
            <person name="Magnuson J.K."/>
            <person name="Henrissat B."/>
            <person name="Mortensen U.H."/>
            <person name="Larsen T.O."/>
            <person name="Devries R.P."/>
            <person name="Grigoriev I.V."/>
            <person name="Machida M."/>
            <person name="Baker S.E."/>
            <person name="Andersen M.R."/>
        </authorList>
    </citation>
    <scope>NUCLEOTIDE SEQUENCE [LARGE SCALE GENOMIC DNA]</scope>
    <source>
        <strain evidence="2 3">IBT 18842</strain>
    </source>
</reference>
<dbReference type="InterPro" id="IPR035994">
    <property type="entry name" value="Nucleoside_phosphorylase_sf"/>
</dbReference>
<organism evidence="2 3">
    <name type="scientific">Aspergillus avenaceus</name>
    <dbReference type="NCBI Taxonomy" id="36643"/>
    <lineage>
        <taxon>Eukaryota</taxon>
        <taxon>Fungi</taxon>
        <taxon>Dikarya</taxon>
        <taxon>Ascomycota</taxon>
        <taxon>Pezizomycotina</taxon>
        <taxon>Eurotiomycetes</taxon>
        <taxon>Eurotiomycetidae</taxon>
        <taxon>Eurotiales</taxon>
        <taxon>Aspergillaceae</taxon>
        <taxon>Aspergillus</taxon>
        <taxon>Aspergillus subgen. Circumdati</taxon>
    </lineage>
</organism>
<keyword evidence="3" id="KW-1185">Reference proteome</keyword>
<name>A0A5N6U3U7_ASPAV</name>
<evidence type="ECO:0000313" key="3">
    <source>
        <dbReference type="Proteomes" id="UP000325780"/>
    </source>
</evidence>
<gene>
    <name evidence="2" type="ORF">BDV25DRAFT_149754</name>
</gene>
<protein>
    <submittedName>
        <fullName evidence="2">Purine and uridine phosphorylase</fullName>
    </submittedName>
</protein>
<dbReference type="EMBL" id="ML742041">
    <property type="protein sequence ID" value="KAE8153266.1"/>
    <property type="molecule type" value="Genomic_DNA"/>
</dbReference>
<dbReference type="SUPFAM" id="SSF53167">
    <property type="entry name" value="Purine and uridine phosphorylases"/>
    <property type="match status" value="1"/>
</dbReference>
<keyword evidence="1" id="KW-0812">Transmembrane</keyword>
<dbReference type="Proteomes" id="UP000325780">
    <property type="component" value="Unassembled WGS sequence"/>
</dbReference>
<keyword evidence="1" id="KW-0472">Membrane</keyword>
<dbReference type="AlphaFoldDB" id="A0A5N6U3U7"/>
<dbReference type="GO" id="GO:0009116">
    <property type="term" value="P:nucleoside metabolic process"/>
    <property type="evidence" value="ECO:0007669"/>
    <property type="project" value="InterPro"/>
</dbReference>
<dbReference type="PANTHER" id="PTHR46082">
    <property type="entry name" value="ATP/GTP-BINDING PROTEIN-RELATED"/>
    <property type="match status" value="1"/>
</dbReference>
<keyword evidence="1" id="KW-1133">Transmembrane helix</keyword>
<dbReference type="PANTHER" id="PTHR46082:SF11">
    <property type="entry name" value="AAA+ ATPASE DOMAIN-CONTAINING PROTEIN-RELATED"/>
    <property type="match status" value="1"/>
</dbReference>
<proteinExistence type="predicted"/>
<dbReference type="InterPro" id="IPR053137">
    <property type="entry name" value="NLR-like"/>
</dbReference>
<dbReference type="OrthoDB" id="1577640at2759"/>
<evidence type="ECO:0000256" key="1">
    <source>
        <dbReference type="SAM" id="Phobius"/>
    </source>
</evidence>
<feature type="transmembrane region" description="Helical" evidence="1">
    <location>
        <begin position="194"/>
        <end position="212"/>
    </location>
</feature>
<accession>A0A5N6U3U7</accession>
<sequence>MVEERKKLSHKAYTVTWICALPAEQTAALAMLDERHYSLPTPLHDDNAYILGHIDRHNIAITCLPSIGTNSACSVLTSTVHTFPSIRYALMIGIGGGIPSKVRLGDVVIGWPVDEYEGVVEWDRSVLKGGERFRCVGSLERVSGGLEDAVDELARGEKLGERIRACLDATERRYPRLMPRYTRCEGLVDTGGVWRGWSVMAWIVFWVIYLLLNPFTTIGKRGSVYVQEMQSERREVRVHYGLIASGNRVVKDAKSRDALDEMFGGQLLCVEMEAAGLMNVFPCLVIRGICDYADARKNKSWQGYAAMVAAAYARELLGSLPVSSEDDMEIDVG</sequence>